<feature type="transmembrane region" description="Helical" evidence="8">
    <location>
        <begin position="41"/>
        <end position="61"/>
    </location>
</feature>
<evidence type="ECO:0000256" key="7">
    <source>
        <dbReference type="ARBA" id="ARBA00023136"/>
    </source>
</evidence>
<feature type="transmembrane region" description="Helical" evidence="8">
    <location>
        <begin position="162"/>
        <end position="183"/>
    </location>
</feature>
<proteinExistence type="predicted"/>
<dbReference type="EMBL" id="VOSK01000036">
    <property type="protein sequence ID" value="MPR25980.1"/>
    <property type="molecule type" value="Genomic_DNA"/>
</dbReference>
<keyword evidence="10" id="KW-1185">Reference proteome</keyword>
<keyword evidence="7 8" id="KW-0472">Membrane</keyword>
<keyword evidence="3" id="KW-1003">Cell membrane</keyword>
<feature type="transmembrane region" description="Helical" evidence="8">
    <location>
        <begin position="122"/>
        <end position="142"/>
    </location>
</feature>
<dbReference type="OrthoDB" id="6384190at2"/>
<evidence type="ECO:0000256" key="6">
    <source>
        <dbReference type="ARBA" id="ARBA00022989"/>
    </source>
</evidence>
<dbReference type="PANTHER" id="PTHR32196">
    <property type="entry name" value="ABC TRANSPORTER PERMEASE PROTEIN YPHD-RELATED-RELATED"/>
    <property type="match status" value="1"/>
</dbReference>
<keyword evidence="2" id="KW-0813">Transport</keyword>
<keyword evidence="6 8" id="KW-1133">Transmembrane helix</keyword>
<evidence type="ECO:0000256" key="8">
    <source>
        <dbReference type="SAM" id="Phobius"/>
    </source>
</evidence>
<feature type="transmembrane region" description="Helical" evidence="8">
    <location>
        <begin position="92"/>
        <end position="115"/>
    </location>
</feature>
<dbReference type="CDD" id="cd06579">
    <property type="entry name" value="TM_PBP1_transp_AraH_like"/>
    <property type="match status" value="1"/>
</dbReference>
<sequence length="322" mass="33276">MTHRMSTYWQRWGIFLILLLPIALLMILNPVFRQPGNLFNLWQQASIIGIIAIGQTMVIILGGVDLSVGAVAALSGVVCYLMFGLGGGGLAMVGGVVAALTACAIVGALNGLLITVFNITPLIATLGVLSIVRGLVLIVTNGELVYAEGPAYAFSEFLQDSTLWLPNAGLLFVGLAVAAALVLRRTIFGQYIFAIGGNEKAASLAGLPVLQVKILTYAICSMMAGVGGLLLSSRTASALPNAGISYELQAITAAVIGGAALGGGKGSIFGTVLGILLITAIGNGLNLYNVSPFWQTGVTGLILLLAVGFSTWGNREARSVIR</sequence>
<feature type="transmembrane region" description="Helical" evidence="8">
    <location>
        <begin position="268"/>
        <end position="287"/>
    </location>
</feature>
<evidence type="ECO:0000313" key="10">
    <source>
        <dbReference type="Proteomes" id="UP000403266"/>
    </source>
</evidence>
<dbReference type="AlphaFoldDB" id="A0A5N7MGZ6"/>
<gene>
    <name evidence="9" type="ORF">FS320_12275</name>
</gene>
<accession>A0A5N7MGZ6</accession>
<dbReference type="GO" id="GO:0022857">
    <property type="term" value="F:transmembrane transporter activity"/>
    <property type="evidence" value="ECO:0007669"/>
    <property type="project" value="InterPro"/>
</dbReference>
<feature type="transmembrane region" description="Helical" evidence="8">
    <location>
        <begin position="68"/>
        <end position="86"/>
    </location>
</feature>
<protein>
    <submittedName>
        <fullName evidence="9">ABC transporter permease</fullName>
    </submittedName>
</protein>
<reference evidence="9 10" key="1">
    <citation type="journal article" date="2019" name="Syst. Appl. Microbiol.">
        <title>Microvirga tunisiensis sp. nov., a root nodule symbiotic bacterium isolated from Lupinus micranthus and L. luteus grown in Northern Tunisia.</title>
        <authorList>
            <person name="Msaddak A."/>
            <person name="Rejili M."/>
            <person name="Duran D."/>
            <person name="Mars M."/>
            <person name="Palacios J.M."/>
            <person name="Ruiz-Argueso T."/>
            <person name="Rey L."/>
            <person name="Imperial J."/>
        </authorList>
    </citation>
    <scope>NUCLEOTIDE SEQUENCE [LARGE SCALE GENOMIC DNA]</scope>
    <source>
        <strain evidence="9 10">Lmie10</strain>
    </source>
</reference>
<dbReference type="RefSeq" id="WP_152711855.1">
    <property type="nucleotide sequence ID" value="NZ_VOSK01000036.1"/>
</dbReference>
<dbReference type="InterPro" id="IPR001851">
    <property type="entry name" value="ABC_transp_permease"/>
</dbReference>
<dbReference type="GO" id="GO:0005886">
    <property type="term" value="C:plasma membrane"/>
    <property type="evidence" value="ECO:0007669"/>
    <property type="project" value="UniProtKB-SubCell"/>
</dbReference>
<keyword evidence="5 8" id="KW-0812">Transmembrane</keyword>
<feature type="transmembrane region" description="Helical" evidence="8">
    <location>
        <begin position="293"/>
        <end position="312"/>
    </location>
</feature>
<dbReference type="Proteomes" id="UP000403266">
    <property type="component" value="Unassembled WGS sequence"/>
</dbReference>
<evidence type="ECO:0000256" key="1">
    <source>
        <dbReference type="ARBA" id="ARBA00004651"/>
    </source>
</evidence>
<comment type="caution">
    <text evidence="9">The sequence shown here is derived from an EMBL/GenBank/DDBJ whole genome shotgun (WGS) entry which is preliminary data.</text>
</comment>
<evidence type="ECO:0000256" key="4">
    <source>
        <dbReference type="ARBA" id="ARBA00022519"/>
    </source>
</evidence>
<dbReference type="Pfam" id="PF02653">
    <property type="entry name" value="BPD_transp_2"/>
    <property type="match status" value="1"/>
</dbReference>
<name>A0A5N7MGZ6_9HYPH</name>
<evidence type="ECO:0000256" key="2">
    <source>
        <dbReference type="ARBA" id="ARBA00022448"/>
    </source>
</evidence>
<dbReference type="PANTHER" id="PTHR32196:SF21">
    <property type="entry name" value="ABC TRANSPORTER PERMEASE PROTEIN YPHD-RELATED"/>
    <property type="match status" value="1"/>
</dbReference>
<evidence type="ECO:0000313" key="9">
    <source>
        <dbReference type="EMBL" id="MPR25980.1"/>
    </source>
</evidence>
<evidence type="ECO:0000256" key="3">
    <source>
        <dbReference type="ARBA" id="ARBA00022475"/>
    </source>
</evidence>
<comment type="subcellular location">
    <subcellularLocation>
        <location evidence="1">Cell membrane</location>
        <topology evidence="1">Multi-pass membrane protein</topology>
    </subcellularLocation>
</comment>
<keyword evidence="4" id="KW-0997">Cell inner membrane</keyword>
<evidence type="ECO:0000256" key="5">
    <source>
        <dbReference type="ARBA" id="ARBA00022692"/>
    </source>
</evidence>
<feature type="transmembrane region" description="Helical" evidence="8">
    <location>
        <begin position="12"/>
        <end position="29"/>
    </location>
</feature>
<organism evidence="9 10">
    <name type="scientific">Microvirga tunisiensis</name>
    <dbReference type="NCBI Taxonomy" id="2108360"/>
    <lineage>
        <taxon>Bacteria</taxon>
        <taxon>Pseudomonadati</taxon>
        <taxon>Pseudomonadota</taxon>
        <taxon>Alphaproteobacteria</taxon>
        <taxon>Hyphomicrobiales</taxon>
        <taxon>Methylobacteriaceae</taxon>
        <taxon>Microvirga</taxon>
    </lineage>
</organism>